<comment type="subunit">
    <text evidence="7">NDH-1 is composed of 14 different subunits. Subunits NuoA, H, J, K, L, M, N constitute the membrane sector of the complex.</text>
</comment>
<dbReference type="Pfam" id="PF00507">
    <property type="entry name" value="Oxidored_q4"/>
    <property type="match status" value="2"/>
</dbReference>
<dbReference type="Gene3D" id="1.20.58.1610">
    <property type="entry name" value="NADH:ubiquinone/plastoquinone oxidoreductase, chain 3"/>
    <property type="match status" value="1"/>
</dbReference>
<dbReference type="InterPro" id="IPR023043">
    <property type="entry name" value="NAD(P)H_OxRDtase_bac/plastid"/>
</dbReference>
<accession>A0A8E6EWV3</accession>
<proteinExistence type="inferred from homology"/>
<dbReference type="PANTHER" id="PTHR11058:SF9">
    <property type="entry name" value="NADH-UBIQUINONE OXIDOREDUCTASE CHAIN 3"/>
    <property type="match status" value="1"/>
</dbReference>
<evidence type="ECO:0000256" key="6">
    <source>
        <dbReference type="ARBA" id="ARBA00023136"/>
    </source>
</evidence>
<gene>
    <name evidence="7" type="primary">nuoA</name>
    <name evidence="9" type="ORF">KIH39_17195</name>
</gene>
<evidence type="ECO:0000256" key="4">
    <source>
        <dbReference type="ARBA" id="ARBA00022692"/>
    </source>
</evidence>
<keyword evidence="4 7" id="KW-0812">Transmembrane</keyword>
<dbReference type="EMBL" id="CP074694">
    <property type="protein sequence ID" value="QVL30581.1"/>
    <property type="molecule type" value="Genomic_DNA"/>
</dbReference>
<dbReference type="PANTHER" id="PTHR11058">
    <property type="entry name" value="NADH-UBIQUINONE OXIDOREDUCTASE CHAIN 3"/>
    <property type="match status" value="1"/>
</dbReference>
<reference evidence="9" key="1">
    <citation type="submission" date="2021-05" db="EMBL/GenBank/DDBJ databases">
        <title>Complete genome sequence of the cellulolytic planctomycete Telmatocola sphagniphila SP2T and characterization of the first cellulase from planctomycetes.</title>
        <authorList>
            <person name="Rakitin A.L."/>
            <person name="Beletsky A.V."/>
            <person name="Naumoff D.G."/>
            <person name="Kulichevskaya I.S."/>
            <person name="Mardanov A.V."/>
            <person name="Ravin N.V."/>
            <person name="Dedysh S.N."/>
        </authorList>
    </citation>
    <scope>NUCLEOTIDE SEQUENCE</scope>
    <source>
        <strain evidence="9">SP2T</strain>
    </source>
</reference>
<comment type="function">
    <text evidence="7">NDH-1 shuttles electrons from NADH, via FMN and iron-sulfur (Fe-S) centers, to quinones in the respiratory chain. The immediate electron acceptor for the enzyme in this species is believed to be ubiquinone. Couples the redox reaction to proton translocation (for every two electrons transferred, four hydrogen ions are translocated across the cytoplasmic membrane), and thus conserves the redox energy in a proton gradient.</text>
</comment>
<keyword evidence="7" id="KW-0830">Ubiquinone</keyword>
<dbReference type="InterPro" id="IPR000440">
    <property type="entry name" value="NADH_UbQ/plastoQ_OxRdtase_su3"/>
</dbReference>
<dbReference type="EC" id="7.1.1.-" evidence="7"/>
<dbReference type="RefSeq" id="WP_213494452.1">
    <property type="nucleotide sequence ID" value="NZ_CP074694.1"/>
</dbReference>
<dbReference type="InterPro" id="IPR038430">
    <property type="entry name" value="NDAH_ubi_oxred_su3_sf"/>
</dbReference>
<evidence type="ECO:0000256" key="1">
    <source>
        <dbReference type="ARBA" id="ARBA00004141"/>
    </source>
</evidence>
<dbReference type="GO" id="GO:0050136">
    <property type="term" value="F:NADH dehydrogenase (quinone) (non-electrogenic) activity"/>
    <property type="evidence" value="ECO:0007669"/>
    <property type="project" value="UniProtKB-UniRule"/>
</dbReference>
<feature type="transmembrane region" description="Helical" evidence="7">
    <location>
        <begin position="60"/>
        <end position="82"/>
    </location>
</feature>
<keyword evidence="5 7" id="KW-1133">Transmembrane helix</keyword>
<keyword evidence="3 7" id="KW-0813">Transport</keyword>
<keyword evidence="6 7" id="KW-0472">Membrane</keyword>
<evidence type="ECO:0000256" key="5">
    <source>
        <dbReference type="ARBA" id="ARBA00022989"/>
    </source>
</evidence>
<name>A0A8E6EWV3_9BACT</name>
<comment type="subcellular location">
    <subcellularLocation>
        <location evidence="7 8">Cell membrane</location>
        <topology evidence="7 8">Multi-pass membrane protein</topology>
    </subcellularLocation>
    <subcellularLocation>
        <location evidence="1">Membrane</location>
        <topology evidence="1">Multi-pass membrane protein</topology>
    </subcellularLocation>
</comment>
<comment type="catalytic activity">
    <reaction evidence="7 8">
        <text>a quinone + NADH + 5 H(+)(in) = a quinol + NAD(+) + 4 H(+)(out)</text>
        <dbReference type="Rhea" id="RHEA:57888"/>
        <dbReference type="ChEBI" id="CHEBI:15378"/>
        <dbReference type="ChEBI" id="CHEBI:24646"/>
        <dbReference type="ChEBI" id="CHEBI:57540"/>
        <dbReference type="ChEBI" id="CHEBI:57945"/>
        <dbReference type="ChEBI" id="CHEBI:132124"/>
    </reaction>
</comment>
<keyword evidence="10" id="KW-1185">Reference proteome</keyword>
<dbReference type="KEGG" id="tsph:KIH39_17195"/>
<dbReference type="GO" id="GO:0005886">
    <property type="term" value="C:plasma membrane"/>
    <property type="evidence" value="ECO:0007669"/>
    <property type="project" value="UniProtKB-SubCell"/>
</dbReference>
<evidence type="ECO:0000256" key="7">
    <source>
        <dbReference type="HAMAP-Rule" id="MF_01394"/>
    </source>
</evidence>
<protein>
    <recommendedName>
        <fullName evidence="7">NADH-quinone oxidoreductase subunit A</fullName>
        <ecNumber evidence="7">7.1.1.-</ecNumber>
    </recommendedName>
    <alternativeName>
        <fullName evidence="7">NADH dehydrogenase I subunit A</fullName>
    </alternativeName>
    <alternativeName>
        <fullName evidence="7">NDH-1 subunit A</fullName>
    </alternativeName>
    <alternativeName>
        <fullName evidence="7">NUO1</fullName>
    </alternativeName>
</protein>
<keyword evidence="7" id="KW-1003">Cell membrane</keyword>
<organism evidence="9 10">
    <name type="scientific">Telmatocola sphagniphila</name>
    <dbReference type="NCBI Taxonomy" id="1123043"/>
    <lineage>
        <taxon>Bacteria</taxon>
        <taxon>Pseudomonadati</taxon>
        <taxon>Planctomycetota</taxon>
        <taxon>Planctomycetia</taxon>
        <taxon>Gemmatales</taxon>
        <taxon>Gemmataceae</taxon>
    </lineage>
</organism>
<dbReference type="GO" id="GO:0048038">
    <property type="term" value="F:quinone binding"/>
    <property type="evidence" value="ECO:0007669"/>
    <property type="project" value="UniProtKB-KW"/>
</dbReference>
<feature type="transmembrane region" description="Helical" evidence="7">
    <location>
        <begin position="6"/>
        <end position="25"/>
    </location>
</feature>
<evidence type="ECO:0000313" key="9">
    <source>
        <dbReference type="EMBL" id="QVL30581.1"/>
    </source>
</evidence>
<comment type="similarity">
    <text evidence="2 7 8">Belongs to the complex I subunit 3 family.</text>
</comment>
<feature type="transmembrane region" description="Helical" evidence="7">
    <location>
        <begin position="123"/>
        <end position="146"/>
    </location>
</feature>
<dbReference type="HAMAP" id="MF_01394">
    <property type="entry name" value="NDH1_NuoA"/>
    <property type="match status" value="1"/>
</dbReference>
<dbReference type="GO" id="GO:0030964">
    <property type="term" value="C:NADH dehydrogenase complex"/>
    <property type="evidence" value="ECO:0007669"/>
    <property type="project" value="TreeGrafter"/>
</dbReference>
<evidence type="ECO:0000256" key="8">
    <source>
        <dbReference type="RuleBase" id="RU003639"/>
    </source>
</evidence>
<dbReference type="GO" id="GO:0008137">
    <property type="term" value="F:NADH dehydrogenase (ubiquinone) activity"/>
    <property type="evidence" value="ECO:0007669"/>
    <property type="project" value="InterPro"/>
</dbReference>
<dbReference type="AlphaFoldDB" id="A0A8E6EWV3"/>
<evidence type="ECO:0000313" key="10">
    <source>
        <dbReference type="Proteomes" id="UP000676194"/>
    </source>
</evidence>
<keyword evidence="7 8" id="KW-0874">Quinone</keyword>
<keyword evidence="7 8" id="KW-0520">NAD</keyword>
<keyword evidence="7" id="KW-1278">Translocase</keyword>
<evidence type="ECO:0000256" key="2">
    <source>
        <dbReference type="ARBA" id="ARBA00008472"/>
    </source>
</evidence>
<evidence type="ECO:0000256" key="3">
    <source>
        <dbReference type="ARBA" id="ARBA00022448"/>
    </source>
</evidence>
<dbReference type="Proteomes" id="UP000676194">
    <property type="component" value="Chromosome"/>
</dbReference>
<sequence>MTTLVLFILIFLLIGCGFLFANMMVGKLVRPNKPSVAKGEIYECGEEAIGSAWVQFDLRFYVVALLFVIFDVEMAFFFPWAVVFGTSNRLQNENLTTEARLELVRTLEPMATTAPDPAVAHRVAWFAFAELAVFFAILLIGFAYLWKRGDLDWVRSTAAQEKFPLHPNDQPVARLSV</sequence>